<evidence type="ECO:0008006" key="4">
    <source>
        <dbReference type="Google" id="ProtNLM"/>
    </source>
</evidence>
<evidence type="ECO:0000313" key="3">
    <source>
        <dbReference type="Proteomes" id="UP000016584"/>
    </source>
</evidence>
<sequence>MKTFCFGMVLSIFAVSFLSAQTPGAGNILYVKKGSSGNGTSWEDALGELSEALSWASGWDPANEGMLRIWVAKGKYLPTSDETDRNASFQLVNGVHVYGGFLGDRGTEGDLYTRDWEKNETILSGDIDRNDKAQVINDPNTQIIGKNSYAVVNGSHAEGRAVLDGFIITGGHVDENSKMKCGGGIYNSNGKPTLRNLIVTGNISLQGDSICNVDSGSPELTNVKIVNNR</sequence>
<accession>U2HD72</accession>
<reference evidence="2 3" key="1">
    <citation type="journal article" date="2013" name="Genome Announc.">
        <title>The Draft Genome Sequence of Sphingomonas paucimobilis Strain HER1398 (Proteobacteria), Host to the Giant PAU Phage, Indicates That It Is a Member of the Genus Sphingobacterium (Bacteroidetes).</title>
        <authorList>
            <person name="White R.A.III."/>
            <person name="Suttle C.A."/>
        </authorList>
    </citation>
    <scope>NUCLEOTIDE SEQUENCE [LARGE SCALE GENOMIC DNA]</scope>
    <source>
        <strain evidence="2 3">HER1398</strain>
    </source>
</reference>
<evidence type="ECO:0000256" key="1">
    <source>
        <dbReference type="SAM" id="SignalP"/>
    </source>
</evidence>
<dbReference type="SUPFAM" id="SSF51126">
    <property type="entry name" value="Pectin lyase-like"/>
    <property type="match status" value="1"/>
</dbReference>
<feature type="chain" id="PRO_5004627815" description="Right handed beta helix domain-containing protein" evidence="1">
    <location>
        <begin position="21"/>
        <end position="229"/>
    </location>
</feature>
<dbReference type="eggNOG" id="COG3210">
    <property type="taxonomic scope" value="Bacteria"/>
</dbReference>
<protein>
    <recommendedName>
        <fullName evidence="4">Right handed beta helix domain-containing protein</fullName>
    </recommendedName>
</protein>
<keyword evidence="3" id="KW-1185">Reference proteome</keyword>
<organism evidence="2 3">
    <name type="scientific">Sphingobacterium paucimobilis HER1398</name>
    <dbReference type="NCBI Taxonomy" id="1346330"/>
    <lineage>
        <taxon>Bacteria</taxon>
        <taxon>Pseudomonadati</taxon>
        <taxon>Bacteroidota</taxon>
        <taxon>Sphingobacteriia</taxon>
        <taxon>Sphingobacteriales</taxon>
        <taxon>Sphingobacteriaceae</taxon>
        <taxon>Sphingobacterium</taxon>
    </lineage>
</organism>
<dbReference type="Proteomes" id="UP000016584">
    <property type="component" value="Unassembled WGS sequence"/>
</dbReference>
<dbReference type="RefSeq" id="WP_021070024.1">
    <property type="nucleotide sequence ID" value="NZ_ATDL01000014.1"/>
</dbReference>
<dbReference type="STRING" id="1346330.M472_13000"/>
<comment type="caution">
    <text evidence="2">The sequence shown here is derived from an EMBL/GenBank/DDBJ whole genome shotgun (WGS) entry which is preliminary data.</text>
</comment>
<proteinExistence type="predicted"/>
<feature type="signal peptide" evidence="1">
    <location>
        <begin position="1"/>
        <end position="20"/>
    </location>
</feature>
<dbReference type="InterPro" id="IPR011050">
    <property type="entry name" value="Pectin_lyase_fold/virulence"/>
</dbReference>
<dbReference type="OrthoDB" id="8901262at2"/>
<gene>
    <name evidence="2" type="ORF">M472_13000</name>
</gene>
<dbReference type="EMBL" id="ATDL01000014">
    <property type="protein sequence ID" value="ERJ59691.1"/>
    <property type="molecule type" value="Genomic_DNA"/>
</dbReference>
<dbReference type="AlphaFoldDB" id="U2HD72"/>
<evidence type="ECO:0000313" key="2">
    <source>
        <dbReference type="EMBL" id="ERJ59691.1"/>
    </source>
</evidence>
<dbReference type="PATRIC" id="fig|1346330.5.peg.1853"/>
<name>U2HD72_9SPHI</name>
<keyword evidence="1" id="KW-0732">Signal</keyword>